<dbReference type="GO" id="GO:0016209">
    <property type="term" value="F:antioxidant activity"/>
    <property type="evidence" value="ECO:0007669"/>
    <property type="project" value="InterPro"/>
</dbReference>
<dbReference type="OrthoDB" id="9809746at2"/>
<dbReference type="CDD" id="cd02970">
    <property type="entry name" value="PRX_like2"/>
    <property type="match status" value="1"/>
</dbReference>
<gene>
    <name evidence="2" type="ORF">CA260_05065</name>
</gene>
<dbReference type="InterPro" id="IPR000866">
    <property type="entry name" value="AhpC/TSA"/>
</dbReference>
<organism evidence="2 3">
    <name type="scientific">Dyella jiangningensis</name>
    <dbReference type="NCBI Taxonomy" id="1379159"/>
    <lineage>
        <taxon>Bacteria</taxon>
        <taxon>Pseudomonadati</taxon>
        <taxon>Pseudomonadota</taxon>
        <taxon>Gammaproteobacteria</taxon>
        <taxon>Lysobacterales</taxon>
        <taxon>Rhodanobacteraceae</taxon>
        <taxon>Dyella</taxon>
    </lineage>
</organism>
<dbReference type="Proteomes" id="UP000248926">
    <property type="component" value="Unassembled WGS sequence"/>
</dbReference>
<dbReference type="PROSITE" id="PS51352">
    <property type="entry name" value="THIOREDOXIN_2"/>
    <property type="match status" value="1"/>
</dbReference>
<sequence>MNPKIAPGKPFPDYVLPDHTKTPRRLSDLQTEQDPMLVVLIRGFFCPKDREQLKELTRFHAQLVVGSCQLVVITTDDWHTTNNLRQQLGAHYPFLYDEKKQVRDDLDIREYTDPEHDPMIPHTFLLAPKLEVRRVWNGYYYWGRPSVGELHQELRELTHAIRPDWELSDAGLKRQWDAGDKSKFYPYGVKSMEQTLVEMSGAVDQYAGAAESSHGRT</sequence>
<name>A0A328P7F9_9GAMM</name>
<dbReference type="Gene3D" id="3.40.30.10">
    <property type="entry name" value="Glutaredoxin"/>
    <property type="match status" value="1"/>
</dbReference>
<keyword evidence="3" id="KW-1185">Reference proteome</keyword>
<dbReference type="InterPro" id="IPR036249">
    <property type="entry name" value="Thioredoxin-like_sf"/>
</dbReference>
<dbReference type="RefSeq" id="WP_111981314.1">
    <property type="nucleotide sequence ID" value="NZ_NFZS01000001.1"/>
</dbReference>
<dbReference type="Pfam" id="PF00578">
    <property type="entry name" value="AhpC-TSA"/>
    <property type="match status" value="1"/>
</dbReference>
<evidence type="ECO:0000313" key="2">
    <source>
        <dbReference type="EMBL" id="RAO77261.1"/>
    </source>
</evidence>
<comment type="caution">
    <text evidence="2">The sequence shown here is derived from an EMBL/GenBank/DDBJ whole genome shotgun (WGS) entry which is preliminary data.</text>
</comment>
<feature type="domain" description="Thioredoxin" evidence="1">
    <location>
        <begin position="5"/>
        <end position="159"/>
    </location>
</feature>
<dbReference type="EMBL" id="NFZS01000001">
    <property type="protein sequence ID" value="RAO77261.1"/>
    <property type="molecule type" value="Genomic_DNA"/>
</dbReference>
<dbReference type="GO" id="GO:0016491">
    <property type="term" value="F:oxidoreductase activity"/>
    <property type="evidence" value="ECO:0007669"/>
    <property type="project" value="InterPro"/>
</dbReference>
<reference evidence="2 3" key="1">
    <citation type="journal article" date="2018" name="Genet. Mol. Biol.">
        <title>The genome sequence of Dyella jiangningensis FCAV SCS01 from a lignocellulose-decomposing microbial consortium metagenome reveals potential for biotechnological applications.</title>
        <authorList>
            <person name="Desiderato J.G."/>
            <person name="Alvarenga D.O."/>
            <person name="Constancio M.T.L."/>
            <person name="Alves L.M.C."/>
            <person name="Varani A.M."/>
        </authorList>
    </citation>
    <scope>NUCLEOTIDE SEQUENCE [LARGE SCALE GENOMIC DNA]</scope>
    <source>
        <strain evidence="2 3">FCAV SCS01</strain>
    </source>
</reference>
<evidence type="ECO:0000259" key="1">
    <source>
        <dbReference type="PROSITE" id="PS51352"/>
    </source>
</evidence>
<accession>A0A328P7F9</accession>
<evidence type="ECO:0000313" key="3">
    <source>
        <dbReference type="Proteomes" id="UP000248926"/>
    </source>
</evidence>
<dbReference type="AlphaFoldDB" id="A0A328P7F9"/>
<dbReference type="InterPro" id="IPR013766">
    <property type="entry name" value="Thioredoxin_domain"/>
</dbReference>
<proteinExistence type="predicted"/>
<dbReference type="SUPFAM" id="SSF52833">
    <property type="entry name" value="Thioredoxin-like"/>
    <property type="match status" value="1"/>
</dbReference>
<protein>
    <submittedName>
        <fullName evidence="2">Alkyl hydroperoxide reductase</fullName>
    </submittedName>
</protein>